<dbReference type="Pfam" id="PF00083">
    <property type="entry name" value="Sugar_tr"/>
    <property type="match status" value="1"/>
</dbReference>
<evidence type="ECO:0000313" key="11">
    <source>
        <dbReference type="EMBL" id="RSH88575.1"/>
    </source>
</evidence>
<reference evidence="11 12" key="1">
    <citation type="submission" date="2018-11" db="EMBL/GenBank/DDBJ databases">
        <title>Genome sequence of Apiotrichum porosum DSM 27194.</title>
        <authorList>
            <person name="Aliyu H."/>
            <person name="Gorte O."/>
            <person name="Ochsenreither K."/>
        </authorList>
    </citation>
    <scope>NUCLEOTIDE SEQUENCE [LARGE SCALE GENOMIC DNA]</scope>
    <source>
        <strain evidence="11 12">DSM 27194</strain>
    </source>
</reference>
<dbReference type="GO" id="GO:0015149">
    <property type="term" value="F:hexose transmembrane transporter activity"/>
    <property type="evidence" value="ECO:0007669"/>
    <property type="project" value="TreeGrafter"/>
</dbReference>
<evidence type="ECO:0000313" key="12">
    <source>
        <dbReference type="Proteomes" id="UP000279236"/>
    </source>
</evidence>
<organism evidence="11 12">
    <name type="scientific">Apiotrichum porosum</name>
    <dbReference type="NCBI Taxonomy" id="105984"/>
    <lineage>
        <taxon>Eukaryota</taxon>
        <taxon>Fungi</taxon>
        <taxon>Dikarya</taxon>
        <taxon>Basidiomycota</taxon>
        <taxon>Agaricomycotina</taxon>
        <taxon>Tremellomycetes</taxon>
        <taxon>Trichosporonales</taxon>
        <taxon>Trichosporonaceae</taxon>
        <taxon>Apiotrichum</taxon>
    </lineage>
</organism>
<dbReference type="AlphaFoldDB" id="A0A427YBU1"/>
<keyword evidence="4 9" id="KW-0812">Transmembrane</keyword>
<evidence type="ECO:0000259" key="10">
    <source>
        <dbReference type="PROSITE" id="PS50850"/>
    </source>
</evidence>
<dbReference type="PANTHER" id="PTHR23503:SF8">
    <property type="entry name" value="FACILITATED GLUCOSE TRANSPORTER PROTEIN 1"/>
    <property type="match status" value="1"/>
</dbReference>
<comment type="catalytic activity">
    <reaction evidence="7">
        <text>myo-inositol(out) + H(+)(out) = myo-inositol(in) + H(+)(in)</text>
        <dbReference type="Rhea" id="RHEA:60364"/>
        <dbReference type="ChEBI" id="CHEBI:15378"/>
        <dbReference type="ChEBI" id="CHEBI:17268"/>
    </reaction>
</comment>
<comment type="similarity">
    <text evidence="2">Belongs to the major facilitator superfamily. Sugar transporter (TC 2.A.1.1) family.</text>
</comment>
<dbReference type="InterPro" id="IPR020846">
    <property type="entry name" value="MFS_dom"/>
</dbReference>
<keyword evidence="6 9" id="KW-0472">Membrane</keyword>
<dbReference type="Gene3D" id="1.20.1250.20">
    <property type="entry name" value="MFS general substrate transporter like domains"/>
    <property type="match status" value="1"/>
</dbReference>
<feature type="transmembrane region" description="Helical" evidence="9">
    <location>
        <begin position="226"/>
        <end position="250"/>
    </location>
</feature>
<dbReference type="PROSITE" id="PS50850">
    <property type="entry name" value="MFS"/>
    <property type="match status" value="1"/>
</dbReference>
<feature type="transmembrane region" description="Helical" evidence="9">
    <location>
        <begin position="257"/>
        <end position="275"/>
    </location>
</feature>
<dbReference type="SUPFAM" id="SSF103473">
    <property type="entry name" value="MFS general substrate transporter"/>
    <property type="match status" value="1"/>
</dbReference>
<dbReference type="STRING" id="105984.A0A427YBU1"/>
<evidence type="ECO:0000256" key="6">
    <source>
        <dbReference type="ARBA" id="ARBA00023136"/>
    </source>
</evidence>
<evidence type="ECO:0000256" key="2">
    <source>
        <dbReference type="ARBA" id="ARBA00010992"/>
    </source>
</evidence>
<dbReference type="InterPro" id="IPR045263">
    <property type="entry name" value="GLUT"/>
</dbReference>
<evidence type="ECO:0000256" key="5">
    <source>
        <dbReference type="ARBA" id="ARBA00022989"/>
    </source>
</evidence>
<evidence type="ECO:0000256" key="9">
    <source>
        <dbReference type="SAM" id="Phobius"/>
    </source>
</evidence>
<dbReference type="InterPro" id="IPR003663">
    <property type="entry name" value="Sugar/inositol_transpt"/>
</dbReference>
<name>A0A427YBU1_9TREE</name>
<dbReference type="GeneID" id="39585663"/>
<accession>A0A427YBU1</accession>
<evidence type="ECO:0000256" key="8">
    <source>
        <dbReference type="SAM" id="MobiDB-lite"/>
    </source>
</evidence>
<dbReference type="InterPro" id="IPR005828">
    <property type="entry name" value="MFS_sugar_transport-like"/>
</dbReference>
<dbReference type="InterPro" id="IPR005829">
    <property type="entry name" value="Sugar_transporter_CS"/>
</dbReference>
<keyword evidence="3" id="KW-0813">Transport</keyword>
<feature type="compositionally biased region" description="Basic and acidic residues" evidence="8">
    <location>
        <begin position="151"/>
        <end position="162"/>
    </location>
</feature>
<dbReference type="PRINTS" id="PR00171">
    <property type="entry name" value="SUGRTRNSPORT"/>
</dbReference>
<gene>
    <name evidence="11" type="ORF">EHS24_001120</name>
</gene>
<feature type="transmembrane region" description="Helical" evidence="9">
    <location>
        <begin position="193"/>
        <end position="214"/>
    </location>
</feature>
<sequence>MYSGVTAILTVGGLVGSLMSDRVVRSEGLAGGIAWTAWINLASALLMAAAPHWIVFALGRFVAGVACGLALAPRVGQIGTLHQLAVVLGICSSQVLGRILTGPNGDKLGGWRWVCAMSGMASIIQIAMTAQPEDFERSRPATSDPEDPEEADRPHAIPRDETAPLIQNSGGGPGTEQLSARDLLSNATLRRPAVLVITLMSLQQLSGVNAVLFYSTPVLQSIYPNAGAGAVSVFITVVNVLMTFPAIVLVDRVGRRPLLLTSSVSMLLMSLLLAYGLDDHLQKLSGFAIVAFIAAFAPGLGPVPWLLVSEMVPHHAVPALSSLALSASWITTGFVGLVFIPLRDALSYPVDPSDPMSAREGEGRVFYVFTVSLAITTLVIMRGVAK</sequence>
<feature type="transmembrane region" description="Helical" evidence="9">
    <location>
        <begin position="320"/>
        <end position="342"/>
    </location>
</feature>
<keyword evidence="5 9" id="KW-1133">Transmembrane helix</keyword>
<dbReference type="GO" id="GO:0016020">
    <property type="term" value="C:membrane"/>
    <property type="evidence" value="ECO:0007669"/>
    <property type="project" value="UniProtKB-SubCell"/>
</dbReference>
<dbReference type="Proteomes" id="UP000279236">
    <property type="component" value="Unassembled WGS sequence"/>
</dbReference>
<comment type="caution">
    <text evidence="11">The sequence shown here is derived from an EMBL/GenBank/DDBJ whole genome shotgun (WGS) entry which is preliminary data.</text>
</comment>
<evidence type="ECO:0000256" key="7">
    <source>
        <dbReference type="ARBA" id="ARBA00049119"/>
    </source>
</evidence>
<comment type="subcellular location">
    <subcellularLocation>
        <location evidence="1">Membrane</location>
        <topology evidence="1">Multi-pass membrane protein</topology>
    </subcellularLocation>
</comment>
<dbReference type="PROSITE" id="PS00216">
    <property type="entry name" value="SUGAR_TRANSPORT_1"/>
    <property type="match status" value="1"/>
</dbReference>
<evidence type="ECO:0000256" key="1">
    <source>
        <dbReference type="ARBA" id="ARBA00004141"/>
    </source>
</evidence>
<dbReference type="OrthoDB" id="4540492at2759"/>
<feature type="transmembrane region" description="Helical" evidence="9">
    <location>
        <begin position="287"/>
        <end position="308"/>
    </location>
</feature>
<feature type="transmembrane region" description="Helical" evidence="9">
    <location>
        <begin position="365"/>
        <end position="385"/>
    </location>
</feature>
<feature type="region of interest" description="Disordered" evidence="8">
    <location>
        <begin position="131"/>
        <end position="177"/>
    </location>
</feature>
<evidence type="ECO:0000256" key="4">
    <source>
        <dbReference type="ARBA" id="ARBA00022692"/>
    </source>
</evidence>
<dbReference type="InterPro" id="IPR036259">
    <property type="entry name" value="MFS_trans_sf"/>
</dbReference>
<proteinExistence type="inferred from homology"/>
<evidence type="ECO:0000256" key="3">
    <source>
        <dbReference type="ARBA" id="ARBA00022448"/>
    </source>
</evidence>
<dbReference type="PANTHER" id="PTHR23503">
    <property type="entry name" value="SOLUTE CARRIER FAMILY 2"/>
    <property type="match status" value="1"/>
</dbReference>
<dbReference type="EMBL" id="RSCE01000001">
    <property type="protein sequence ID" value="RSH88575.1"/>
    <property type="molecule type" value="Genomic_DNA"/>
</dbReference>
<dbReference type="RefSeq" id="XP_028480783.1">
    <property type="nucleotide sequence ID" value="XM_028616926.1"/>
</dbReference>
<protein>
    <recommendedName>
        <fullName evidence="10">Major facilitator superfamily (MFS) profile domain-containing protein</fullName>
    </recommendedName>
</protein>
<keyword evidence="12" id="KW-1185">Reference proteome</keyword>
<feature type="domain" description="Major facilitator superfamily (MFS) profile" evidence="10">
    <location>
        <begin position="1"/>
        <end position="386"/>
    </location>
</feature>